<evidence type="ECO:0000256" key="5">
    <source>
        <dbReference type="ARBA" id="ARBA00022989"/>
    </source>
</evidence>
<dbReference type="InterPro" id="IPR005629">
    <property type="entry name" value="Skn1/Kre6/Sbg1"/>
</dbReference>
<dbReference type="EMBL" id="BSXU01004222">
    <property type="protein sequence ID" value="GMG41825.1"/>
    <property type="molecule type" value="Genomic_DNA"/>
</dbReference>
<dbReference type="InterPro" id="IPR013320">
    <property type="entry name" value="ConA-like_dom_sf"/>
</dbReference>
<evidence type="ECO:0000313" key="12">
    <source>
        <dbReference type="EMBL" id="GMG41825.1"/>
    </source>
</evidence>
<evidence type="ECO:0000256" key="1">
    <source>
        <dbReference type="ARBA" id="ARBA00004606"/>
    </source>
</evidence>
<proteinExistence type="inferred from homology"/>
<feature type="compositionally biased region" description="Polar residues" evidence="9">
    <location>
        <begin position="1"/>
        <end position="35"/>
    </location>
</feature>
<organism evidence="12 13">
    <name type="scientific">Ambrosiozyma monospora</name>
    <name type="common">Yeast</name>
    <name type="synonym">Endomycopsis monosporus</name>
    <dbReference type="NCBI Taxonomy" id="43982"/>
    <lineage>
        <taxon>Eukaryota</taxon>
        <taxon>Fungi</taxon>
        <taxon>Dikarya</taxon>
        <taxon>Ascomycota</taxon>
        <taxon>Saccharomycotina</taxon>
        <taxon>Pichiomycetes</taxon>
        <taxon>Pichiales</taxon>
        <taxon>Pichiaceae</taxon>
        <taxon>Ambrosiozyma</taxon>
    </lineage>
</organism>
<dbReference type="OrthoDB" id="412647at2759"/>
<dbReference type="Pfam" id="PF03935">
    <property type="entry name" value="SKN1_KRE6_Sbg1"/>
    <property type="match status" value="1"/>
</dbReference>
<evidence type="ECO:0000256" key="9">
    <source>
        <dbReference type="SAM" id="MobiDB-lite"/>
    </source>
</evidence>
<feature type="region of interest" description="Disordered" evidence="9">
    <location>
        <begin position="147"/>
        <end position="210"/>
    </location>
</feature>
<evidence type="ECO:0000256" key="4">
    <source>
        <dbReference type="ARBA" id="ARBA00022968"/>
    </source>
</evidence>
<dbReference type="InterPro" id="IPR000757">
    <property type="entry name" value="Beta-glucanase-like"/>
</dbReference>
<keyword evidence="8" id="KW-0961">Cell wall biogenesis/degradation</keyword>
<name>A0A9W6Z3G0_AMBMO</name>
<feature type="compositionally biased region" description="Polar residues" evidence="9">
    <location>
        <begin position="70"/>
        <end position="80"/>
    </location>
</feature>
<feature type="transmembrane region" description="Helical" evidence="10">
    <location>
        <begin position="244"/>
        <end position="266"/>
    </location>
</feature>
<dbReference type="SUPFAM" id="SSF49899">
    <property type="entry name" value="Concanavalin A-like lectins/glucanases"/>
    <property type="match status" value="1"/>
</dbReference>
<keyword evidence="4" id="KW-0735">Signal-anchor</keyword>
<protein>
    <submittedName>
        <fullName evidence="12">Unnamed protein product</fullName>
    </submittedName>
</protein>
<dbReference type="GO" id="GO:0005886">
    <property type="term" value="C:plasma membrane"/>
    <property type="evidence" value="ECO:0007669"/>
    <property type="project" value="TreeGrafter"/>
</dbReference>
<reference evidence="12" key="1">
    <citation type="submission" date="2023-04" db="EMBL/GenBank/DDBJ databases">
        <title>Ambrosiozyma monospora NBRC 1965.</title>
        <authorList>
            <person name="Ichikawa N."/>
            <person name="Sato H."/>
            <person name="Tonouchi N."/>
        </authorList>
    </citation>
    <scope>NUCLEOTIDE SEQUENCE</scope>
    <source>
        <strain evidence="12">NBRC 1965</strain>
    </source>
</reference>
<gene>
    <name evidence="12" type="ORF">Amon01_000655400</name>
</gene>
<dbReference type="Proteomes" id="UP001165063">
    <property type="component" value="Unassembled WGS sequence"/>
</dbReference>
<feature type="domain" description="GH16" evidence="11">
    <location>
        <begin position="264"/>
        <end position="652"/>
    </location>
</feature>
<feature type="region of interest" description="Disordered" evidence="9">
    <location>
        <begin position="1"/>
        <end position="101"/>
    </location>
</feature>
<keyword evidence="13" id="KW-1185">Reference proteome</keyword>
<evidence type="ECO:0000256" key="3">
    <source>
        <dbReference type="ARBA" id="ARBA00022692"/>
    </source>
</evidence>
<dbReference type="GO" id="GO:0005789">
    <property type="term" value="C:endoplasmic reticulum membrane"/>
    <property type="evidence" value="ECO:0007669"/>
    <property type="project" value="TreeGrafter"/>
</dbReference>
<evidence type="ECO:0000313" key="13">
    <source>
        <dbReference type="Proteomes" id="UP001165063"/>
    </source>
</evidence>
<comment type="caution">
    <text evidence="12">The sequence shown here is derived from an EMBL/GenBank/DDBJ whole genome shotgun (WGS) entry which is preliminary data.</text>
</comment>
<evidence type="ECO:0000256" key="10">
    <source>
        <dbReference type="SAM" id="Phobius"/>
    </source>
</evidence>
<feature type="compositionally biased region" description="Low complexity" evidence="9">
    <location>
        <begin position="41"/>
        <end position="68"/>
    </location>
</feature>
<evidence type="ECO:0000256" key="2">
    <source>
        <dbReference type="ARBA" id="ARBA00010962"/>
    </source>
</evidence>
<dbReference type="GO" id="GO:0006078">
    <property type="term" value="P:(1-&gt;6)-beta-D-glucan biosynthetic process"/>
    <property type="evidence" value="ECO:0007669"/>
    <property type="project" value="TreeGrafter"/>
</dbReference>
<keyword evidence="5 10" id="KW-1133">Transmembrane helix</keyword>
<feature type="compositionally biased region" description="Low complexity" evidence="9">
    <location>
        <begin position="183"/>
        <end position="197"/>
    </location>
</feature>
<dbReference type="GO" id="GO:0015926">
    <property type="term" value="F:glucosidase activity"/>
    <property type="evidence" value="ECO:0007669"/>
    <property type="project" value="TreeGrafter"/>
</dbReference>
<dbReference type="GO" id="GO:0031505">
    <property type="term" value="P:fungal-type cell wall organization"/>
    <property type="evidence" value="ECO:0007669"/>
    <property type="project" value="UniProtKB-ARBA"/>
</dbReference>
<accession>A0A9W6Z3G0</accession>
<sequence length="720" mass="80349">MSESGNIQNQSPERSKDCSASISPKGSKRSLTTAVASPAMTATDSTTSTKITTESSTKSNKKSGSIKSGGFSNVDINETSESVRHHTRHKLDNDINSSTTASSGILGPTSVFFSKETCFREGSEANGFPRYLANYFSKFNHPDPFLSSLNGSEDDDDFGDKPLVTGKDKDAIETTVTADDAESSVVSSSRTSGTTVTPEKDEKGDGDDKEKKKVWGSMFTFGVFKNTTLKQDWQQFVSTRASRVFGIGCLMVGVVIVGVLSILVHFSHKPKHELPPLINVPRYGKLKYLRGLIDSDTPKKYLKRMDLDGKEWQLVFSDEFNAVNRSFYDGDDQFFLAVDYHYGSTEDLEYYSPDMVSTHKGSLRITMDDFKTKGLNYTSGMLQSWNRLCFSQGYMELSVRMPGHHKSRGLWPAIWTLGNLARPGFSATTDGVWPYSYDACDVGVTPNQSSSDGLSFLPGQRLSSCVCSHQDHPSPGKARGAPEIDVLEGLYDSIAQSYNIAPFDIWRLPDYEFMSIPNKSTTAMNTYMGNVNQEAVSAVTTTNKNWFEQNAAKNDTTKGQFFTIGMEYMTDHENRLDNYIKFFLAGEMVFQISEGAFHPDGNIDWRTLPKEPMSVIFNLALSTAWSKVELDTIKFPVHFDIDYIRIYQRPGKISVTCDPPKFPTKNYIDKHYKAYSNKNFTSWEKAGYKNPKNTIKNHCKKVESFTVIPWASMSSVSGSH</sequence>
<dbReference type="PANTHER" id="PTHR31361">
    <property type="entry name" value="BETA-GLUCAN SYNTHESIS-ASSOCIATED PROTEIN KRE6-RELATED"/>
    <property type="match status" value="1"/>
</dbReference>
<feature type="compositionally biased region" description="Basic and acidic residues" evidence="9">
    <location>
        <begin position="198"/>
        <end position="210"/>
    </location>
</feature>
<dbReference type="Gene3D" id="2.60.120.200">
    <property type="match status" value="1"/>
</dbReference>
<comment type="subcellular location">
    <subcellularLocation>
        <location evidence="1">Membrane</location>
        <topology evidence="1">Single-pass type II membrane protein</topology>
    </subcellularLocation>
</comment>
<dbReference type="AlphaFoldDB" id="A0A9W6Z3G0"/>
<evidence type="ECO:0000256" key="6">
    <source>
        <dbReference type="ARBA" id="ARBA00023136"/>
    </source>
</evidence>
<evidence type="ECO:0000256" key="7">
    <source>
        <dbReference type="ARBA" id="ARBA00023180"/>
    </source>
</evidence>
<keyword evidence="7" id="KW-0325">Glycoprotein</keyword>
<comment type="similarity">
    <text evidence="2">Belongs to the SKN1/KRE6 family.</text>
</comment>
<keyword evidence="6 10" id="KW-0472">Membrane</keyword>
<evidence type="ECO:0000256" key="8">
    <source>
        <dbReference type="ARBA" id="ARBA00023316"/>
    </source>
</evidence>
<evidence type="ECO:0000259" key="11">
    <source>
        <dbReference type="PROSITE" id="PS51762"/>
    </source>
</evidence>
<keyword evidence="3 10" id="KW-0812">Transmembrane</keyword>
<dbReference type="PANTHER" id="PTHR31361:SF1">
    <property type="entry name" value="BETA-GLUCAN SYNTHESIS-ASSOCIATED PROTEIN KRE6-RELATED"/>
    <property type="match status" value="1"/>
</dbReference>
<dbReference type="PROSITE" id="PS51762">
    <property type="entry name" value="GH16_2"/>
    <property type="match status" value="1"/>
</dbReference>